<keyword evidence="2" id="KW-1185">Reference proteome</keyword>
<sequence>MLSKTCSDNDERVSIPNFDCCPEFKRPGSKAAGVTNYRKQKNSHVVNPLLFSEFLVSKSGLISDCGQSVDGNVNYSGPSHHLDQLKFSILQSLDGRSAGFKEPEMCLHSAGLVNFMISWTRLNTHTP</sequence>
<comment type="caution">
    <text evidence="1">The sequence shown here is derived from an EMBL/GenBank/DDBJ whole genome shotgun (WGS) entry which is preliminary data.</text>
</comment>
<evidence type="ECO:0000313" key="2">
    <source>
        <dbReference type="Proteomes" id="UP000886998"/>
    </source>
</evidence>
<dbReference type="Proteomes" id="UP000886998">
    <property type="component" value="Unassembled WGS sequence"/>
</dbReference>
<evidence type="ECO:0000313" key="1">
    <source>
        <dbReference type="EMBL" id="GFY44592.1"/>
    </source>
</evidence>
<name>A0A8X6X1S7_9ARAC</name>
<protein>
    <submittedName>
        <fullName evidence="1">Uncharacterized protein</fullName>
    </submittedName>
</protein>
<organism evidence="1 2">
    <name type="scientific">Trichonephila inaurata madagascariensis</name>
    <dbReference type="NCBI Taxonomy" id="2747483"/>
    <lineage>
        <taxon>Eukaryota</taxon>
        <taxon>Metazoa</taxon>
        <taxon>Ecdysozoa</taxon>
        <taxon>Arthropoda</taxon>
        <taxon>Chelicerata</taxon>
        <taxon>Arachnida</taxon>
        <taxon>Araneae</taxon>
        <taxon>Araneomorphae</taxon>
        <taxon>Entelegynae</taxon>
        <taxon>Araneoidea</taxon>
        <taxon>Nephilidae</taxon>
        <taxon>Trichonephila</taxon>
        <taxon>Trichonephila inaurata</taxon>
    </lineage>
</organism>
<dbReference type="EMBL" id="BMAV01004297">
    <property type="protein sequence ID" value="GFY44592.1"/>
    <property type="molecule type" value="Genomic_DNA"/>
</dbReference>
<dbReference type="AlphaFoldDB" id="A0A8X6X1S7"/>
<reference evidence="1" key="1">
    <citation type="submission" date="2020-08" db="EMBL/GenBank/DDBJ databases">
        <title>Multicomponent nature underlies the extraordinary mechanical properties of spider dragline silk.</title>
        <authorList>
            <person name="Kono N."/>
            <person name="Nakamura H."/>
            <person name="Mori M."/>
            <person name="Yoshida Y."/>
            <person name="Ohtoshi R."/>
            <person name="Malay A.D."/>
            <person name="Moran D.A.P."/>
            <person name="Tomita M."/>
            <person name="Numata K."/>
            <person name="Arakawa K."/>
        </authorList>
    </citation>
    <scope>NUCLEOTIDE SEQUENCE</scope>
</reference>
<accession>A0A8X6X1S7</accession>
<gene>
    <name evidence="1" type="ORF">TNIN_291691</name>
</gene>
<proteinExistence type="predicted"/>
<dbReference type="OrthoDB" id="245173at2759"/>